<protein>
    <recommendedName>
        <fullName evidence="9">Branched-chain amino acid transport system carrier protein</fullName>
    </recommendedName>
</protein>
<dbReference type="PANTHER" id="PTHR30588">
    <property type="entry name" value="BRANCHED-CHAIN AMINO ACID TRANSPORT SYSTEM 2 CARRIER PROTEIN"/>
    <property type="match status" value="1"/>
</dbReference>
<dbReference type="GO" id="GO:0015190">
    <property type="term" value="F:L-leucine transmembrane transporter activity"/>
    <property type="evidence" value="ECO:0007669"/>
    <property type="project" value="TreeGrafter"/>
</dbReference>
<name>D4YT10_9LACO</name>
<evidence type="ECO:0000313" key="10">
    <source>
        <dbReference type="EMBL" id="EFG55709.1"/>
    </source>
</evidence>
<evidence type="ECO:0000313" key="11">
    <source>
        <dbReference type="Proteomes" id="UP000004069"/>
    </source>
</evidence>
<dbReference type="EMBL" id="ADNY01000025">
    <property type="protein sequence ID" value="EFG55709.1"/>
    <property type="molecule type" value="Genomic_DNA"/>
</dbReference>
<keyword evidence="4" id="KW-1003">Cell membrane</keyword>
<dbReference type="GO" id="GO:0005886">
    <property type="term" value="C:plasma membrane"/>
    <property type="evidence" value="ECO:0007669"/>
    <property type="project" value="UniProtKB-SubCell"/>
</dbReference>
<dbReference type="GO" id="GO:0015818">
    <property type="term" value="P:isoleucine transport"/>
    <property type="evidence" value="ECO:0007669"/>
    <property type="project" value="TreeGrafter"/>
</dbReference>
<accession>D4YT10</accession>
<keyword evidence="6 9" id="KW-0029">Amino-acid transport</keyword>
<dbReference type="GO" id="GO:0015188">
    <property type="term" value="F:L-isoleucine transmembrane transporter activity"/>
    <property type="evidence" value="ECO:0007669"/>
    <property type="project" value="TreeGrafter"/>
</dbReference>
<evidence type="ECO:0000256" key="1">
    <source>
        <dbReference type="ARBA" id="ARBA00004651"/>
    </source>
</evidence>
<dbReference type="GO" id="GO:0015820">
    <property type="term" value="P:L-leucine transport"/>
    <property type="evidence" value="ECO:0007669"/>
    <property type="project" value="TreeGrafter"/>
</dbReference>
<evidence type="ECO:0000256" key="6">
    <source>
        <dbReference type="ARBA" id="ARBA00022970"/>
    </source>
</evidence>
<feature type="transmembrane region" description="Helical" evidence="9">
    <location>
        <begin position="115"/>
        <end position="134"/>
    </location>
</feature>
<dbReference type="Pfam" id="PF05525">
    <property type="entry name" value="Branch_AA_trans"/>
    <property type="match status" value="1"/>
</dbReference>
<dbReference type="AlphaFoldDB" id="D4YT10"/>
<dbReference type="InterPro" id="IPR004685">
    <property type="entry name" value="Brnchd-chn_aa_trnsp_Livcs"/>
</dbReference>
<feature type="transmembrane region" description="Helical" evidence="9">
    <location>
        <begin position="67"/>
        <end position="88"/>
    </location>
</feature>
<comment type="caution">
    <text evidence="10">The sequence shown here is derived from an EMBL/GenBank/DDBJ whole genome shotgun (WGS) entry which is preliminary data.</text>
</comment>
<keyword evidence="3 9" id="KW-0813">Transport</keyword>
<keyword evidence="8 9" id="KW-0472">Membrane</keyword>
<keyword evidence="11" id="KW-1185">Reference proteome</keyword>
<keyword evidence="5 9" id="KW-0812">Transmembrane</keyword>
<dbReference type="eggNOG" id="COG1114">
    <property type="taxonomic scope" value="Bacteria"/>
</dbReference>
<dbReference type="GO" id="GO:0005304">
    <property type="term" value="F:L-valine transmembrane transporter activity"/>
    <property type="evidence" value="ECO:0007669"/>
    <property type="project" value="TreeGrafter"/>
</dbReference>
<comment type="similarity">
    <text evidence="2 9">Belongs to the branched chain amino acid transporter family.</text>
</comment>
<dbReference type="PANTHER" id="PTHR30588:SF0">
    <property type="entry name" value="BRANCHED-CHAIN AMINO ACID PERMEASE BRNQ"/>
    <property type="match status" value="1"/>
</dbReference>
<comment type="caution">
    <text evidence="9">Lacks conserved residue(s) required for the propagation of feature annotation.</text>
</comment>
<keyword evidence="7 9" id="KW-1133">Transmembrane helix</keyword>
<evidence type="ECO:0000256" key="5">
    <source>
        <dbReference type="ARBA" id="ARBA00022692"/>
    </source>
</evidence>
<evidence type="ECO:0000256" key="7">
    <source>
        <dbReference type="ARBA" id="ARBA00022989"/>
    </source>
</evidence>
<dbReference type="Proteomes" id="UP000004069">
    <property type="component" value="Unassembled WGS sequence"/>
</dbReference>
<evidence type="ECO:0000256" key="9">
    <source>
        <dbReference type="RuleBase" id="RU362122"/>
    </source>
</evidence>
<evidence type="ECO:0000256" key="3">
    <source>
        <dbReference type="ARBA" id="ARBA00022448"/>
    </source>
</evidence>
<feature type="transmembrane region" description="Helical" evidence="9">
    <location>
        <begin position="37"/>
        <end position="55"/>
    </location>
</feature>
<reference evidence="10 11" key="1">
    <citation type="submission" date="2010-04" db="EMBL/GenBank/DDBJ databases">
        <authorList>
            <person name="Muzny D."/>
            <person name="Qin X."/>
            <person name="Deng J."/>
            <person name="Jiang H."/>
            <person name="Liu Y."/>
            <person name="Qu J."/>
            <person name="Song X.-Z."/>
            <person name="Zhang L."/>
            <person name="Thornton R."/>
            <person name="Coyle M."/>
            <person name="Francisco L."/>
            <person name="Jackson L."/>
            <person name="Javaid M."/>
            <person name="Korchina V."/>
            <person name="Kovar C."/>
            <person name="Mata R."/>
            <person name="Mathew T."/>
            <person name="Ngo R."/>
            <person name="Nguyen L."/>
            <person name="Nguyen N."/>
            <person name="Okwuonu G."/>
            <person name="Ongeri F."/>
            <person name="Pham C."/>
            <person name="Simmons D."/>
            <person name="Wilczek-Boney K."/>
            <person name="Hale W."/>
            <person name="Jakkamsetti A."/>
            <person name="Pham P."/>
            <person name="Ruth R."/>
            <person name="San Lucas F."/>
            <person name="Warren J."/>
            <person name="Zhang J."/>
            <person name="Zhao Z."/>
            <person name="Zhou C."/>
            <person name="Zhu D."/>
            <person name="Lee S."/>
            <person name="Bess C."/>
            <person name="Blankenburg K."/>
            <person name="Forbes L."/>
            <person name="Fu Q."/>
            <person name="Gubbala S."/>
            <person name="Hirani K."/>
            <person name="Jayaseelan J.C."/>
            <person name="Lara F."/>
            <person name="Munidasa M."/>
            <person name="Palculict T."/>
            <person name="Patil S."/>
            <person name="Pu L.-L."/>
            <person name="Saada N."/>
            <person name="Tang L."/>
            <person name="Weissenberger G."/>
            <person name="Zhu Y."/>
            <person name="Hemphill L."/>
            <person name="Shang Y."/>
            <person name="Youmans B."/>
            <person name="Ayvaz T."/>
            <person name="Ross M."/>
            <person name="Santibanez J."/>
            <person name="Aqrawi P."/>
            <person name="Gross S."/>
            <person name="Joshi V."/>
            <person name="Fowler G."/>
            <person name="Nazareth L."/>
            <person name="Reid J."/>
            <person name="Worley K."/>
            <person name="Petrosino J."/>
            <person name="Highlander S."/>
            <person name="Gibbs R."/>
        </authorList>
    </citation>
    <scope>NUCLEOTIDE SEQUENCE [LARGE SCALE GENOMIC DNA]</scope>
    <source>
        <strain evidence="10 11">DSM 11664</strain>
    </source>
</reference>
<proteinExistence type="inferred from homology"/>
<comment type="subcellular location">
    <subcellularLocation>
        <location evidence="1 9">Cell membrane</location>
        <topology evidence="1 9">Multi-pass membrane protein</topology>
    </subcellularLocation>
</comment>
<comment type="function">
    <text evidence="9">Component of the transport system for branched-chain amino acids.</text>
</comment>
<evidence type="ECO:0000256" key="8">
    <source>
        <dbReference type="ARBA" id="ARBA00023136"/>
    </source>
</evidence>
<evidence type="ECO:0000256" key="2">
    <source>
        <dbReference type="ARBA" id="ARBA00008540"/>
    </source>
</evidence>
<organism evidence="10 11">
    <name type="scientific">Lactobacillus amylolyticus DSM 11664</name>
    <dbReference type="NCBI Taxonomy" id="585524"/>
    <lineage>
        <taxon>Bacteria</taxon>
        <taxon>Bacillati</taxon>
        <taxon>Bacillota</taxon>
        <taxon>Bacilli</taxon>
        <taxon>Lactobacillales</taxon>
        <taxon>Lactobacillaceae</taxon>
        <taxon>Lactobacillus</taxon>
    </lineage>
</organism>
<evidence type="ECO:0000256" key="4">
    <source>
        <dbReference type="ARBA" id="ARBA00022475"/>
    </source>
</evidence>
<sequence>MTLIHLTIGPLFGTPRTATVFYTVGIAPFIPSNYQKLGLLIFSTLFFIFTYLISYNQSNILDNLGKILNSIFLVLLFLVFIVAFLFPIENPNTVKSTTDYLTSSGAVMNGFLQGYNTMDALAGLAFGVTIITAIRQMGKREDKSIAIGAMSLGRVAWFS</sequence>
<gene>
    <name evidence="10" type="ORF">HMPREF0493_0671</name>
</gene>